<evidence type="ECO:0000259" key="2">
    <source>
        <dbReference type="Pfam" id="PF13298"/>
    </source>
</evidence>
<evidence type="ECO:0000256" key="1">
    <source>
        <dbReference type="SAM" id="MobiDB-lite"/>
    </source>
</evidence>
<feature type="compositionally biased region" description="Acidic residues" evidence="1">
    <location>
        <begin position="298"/>
        <end position="312"/>
    </location>
</feature>
<name>A0A6A5UBS4_9PLEO</name>
<protein>
    <recommendedName>
        <fullName evidence="2">DNA ligase D 3'-phosphoesterase domain-containing protein</fullName>
    </recommendedName>
</protein>
<organism evidence="3 4">
    <name type="scientific">Byssothecium circinans</name>
    <dbReference type="NCBI Taxonomy" id="147558"/>
    <lineage>
        <taxon>Eukaryota</taxon>
        <taxon>Fungi</taxon>
        <taxon>Dikarya</taxon>
        <taxon>Ascomycota</taxon>
        <taxon>Pezizomycotina</taxon>
        <taxon>Dothideomycetes</taxon>
        <taxon>Pleosporomycetidae</taxon>
        <taxon>Pleosporales</taxon>
        <taxon>Massarineae</taxon>
        <taxon>Massarinaceae</taxon>
        <taxon>Byssothecium</taxon>
    </lineage>
</organism>
<dbReference type="EMBL" id="ML976986">
    <property type="protein sequence ID" value="KAF1958537.1"/>
    <property type="molecule type" value="Genomic_DNA"/>
</dbReference>
<feature type="domain" description="DNA ligase D 3'-phosphoesterase" evidence="2">
    <location>
        <begin position="101"/>
        <end position="246"/>
    </location>
</feature>
<feature type="compositionally biased region" description="Acidic residues" evidence="1">
    <location>
        <begin position="194"/>
        <end position="203"/>
    </location>
</feature>
<evidence type="ECO:0000313" key="3">
    <source>
        <dbReference type="EMBL" id="KAF1958537.1"/>
    </source>
</evidence>
<evidence type="ECO:0000313" key="4">
    <source>
        <dbReference type="Proteomes" id="UP000800035"/>
    </source>
</evidence>
<proteinExistence type="predicted"/>
<accession>A0A6A5UBS4</accession>
<dbReference type="Pfam" id="PF13298">
    <property type="entry name" value="LigD_N"/>
    <property type="match status" value="1"/>
</dbReference>
<feature type="region of interest" description="Disordered" evidence="1">
    <location>
        <begin position="180"/>
        <end position="216"/>
    </location>
</feature>
<dbReference type="AlphaFoldDB" id="A0A6A5UBS4"/>
<keyword evidence="4" id="KW-1185">Reference proteome</keyword>
<dbReference type="OrthoDB" id="2588098at2759"/>
<feature type="region of interest" description="Disordered" evidence="1">
    <location>
        <begin position="251"/>
        <end position="325"/>
    </location>
</feature>
<dbReference type="Proteomes" id="UP000800035">
    <property type="component" value="Unassembled WGS sequence"/>
</dbReference>
<gene>
    <name evidence="3" type="ORF">CC80DRAFT_524077</name>
</gene>
<sequence>MTIPPSLSREISPPPRARKRWKPSEPLATANHVAPPIPAEPTLAAVEAGRAKLEDHLTYFRKHLATAWRETPEDQPRISLDDWAKLYVENQHEHGNHFVVHQHNHPVSGVHYDLRLQFSATSSISFALPKGLPGNPNSRSLGRLAVETRVHNLWNHLIETASSRTGSLLIWDTGTYSILPRKSANKHPPSPQTTDDEGSDTEPDNGAPYANGVTGQHENERLVKAFQTHYIRLRLHGARLPKNYTVTLRLPSANSFNKQPRSSRLRRKNGRDYNKAAQQHLSTDSELEEELHARPQQGEEEVEEIDTDEEEDAQTRLDNAYPGSTNSIGSVHQRQWFMLLDRTSSGLVQGQVSGQWVCREEREGFQPFFVRGRDYERSIVTGRLAKEVESDEGVEGFKGRSGWMGIMH</sequence>
<feature type="region of interest" description="Disordered" evidence="1">
    <location>
        <begin position="1"/>
        <end position="38"/>
    </location>
</feature>
<dbReference type="PANTHER" id="PTHR39465:SF1">
    <property type="entry name" value="DNA LIGASE D 3'-PHOSPHOESTERASE DOMAIN-CONTAINING PROTEIN"/>
    <property type="match status" value="1"/>
</dbReference>
<dbReference type="InterPro" id="IPR014144">
    <property type="entry name" value="LigD_PE_domain"/>
</dbReference>
<reference evidence="3" key="1">
    <citation type="journal article" date="2020" name="Stud. Mycol.">
        <title>101 Dothideomycetes genomes: a test case for predicting lifestyles and emergence of pathogens.</title>
        <authorList>
            <person name="Haridas S."/>
            <person name="Albert R."/>
            <person name="Binder M."/>
            <person name="Bloem J."/>
            <person name="Labutti K."/>
            <person name="Salamov A."/>
            <person name="Andreopoulos B."/>
            <person name="Baker S."/>
            <person name="Barry K."/>
            <person name="Bills G."/>
            <person name="Bluhm B."/>
            <person name="Cannon C."/>
            <person name="Castanera R."/>
            <person name="Culley D."/>
            <person name="Daum C."/>
            <person name="Ezra D."/>
            <person name="Gonzalez J."/>
            <person name="Henrissat B."/>
            <person name="Kuo A."/>
            <person name="Liang C."/>
            <person name="Lipzen A."/>
            <person name="Lutzoni F."/>
            <person name="Magnuson J."/>
            <person name="Mondo S."/>
            <person name="Nolan M."/>
            <person name="Ohm R."/>
            <person name="Pangilinan J."/>
            <person name="Park H.-J."/>
            <person name="Ramirez L."/>
            <person name="Alfaro M."/>
            <person name="Sun H."/>
            <person name="Tritt A."/>
            <person name="Yoshinaga Y."/>
            <person name="Zwiers L.-H."/>
            <person name="Turgeon B."/>
            <person name="Goodwin S."/>
            <person name="Spatafora J."/>
            <person name="Crous P."/>
            <person name="Grigoriev I."/>
        </authorList>
    </citation>
    <scope>NUCLEOTIDE SEQUENCE</scope>
    <source>
        <strain evidence="3">CBS 675.92</strain>
    </source>
</reference>
<dbReference type="PANTHER" id="PTHR39465">
    <property type="entry name" value="DNA LIGASE D, 3'-PHOSPHOESTERASE DOMAIN"/>
    <property type="match status" value="1"/>
</dbReference>